<keyword evidence="3 5" id="KW-0269">Exonuclease</keyword>
<dbReference type="Proteomes" id="UP000184123">
    <property type="component" value="Unassembled WGS sequence"/>
</dbReference>
<sequence length="240" mass="27543">MPLIRPKTRSASDWHDYLVQRRQQTQVSALEDFFAGADLSPILPIEEAPMMALDLETTGLDPKRSEIVSIGMVPFSLSRIRVSERRYWVVRPRRSLDARSVTFHHITHADIEGAPRLDEVLEDVMRAMAGHLLVVHYRHIERAFLDAATRKAWRESVSFPVIDTMSLEARIHRQSWLARLRRWSGRPPASIRLHDSRTRYGLPHYHGHHALNDALATAELLQAQVASHYAPETPIGMLWS</sequence>
<dbReference type="EMBL" id="BJXU01000172">
    <property type="protein sequence ID" value="GEN25918.1"/>
    <property type="molecule type" value="Genomic_DNA"/>
</dbReference>
<name>A0A1M7CXJ5_9GAMM</name>
<gene>
    <name evidence="5" type="ORF">HCU01_38670</name>
    <name evidence="6" type="ORF">SAMN05660971_01277</name>
</gene>
<keyword evidence="1" id="KW-0540">Nuclease</keyword>
<protein>
    <submittedName>
        <fullName evidence="5">3'-5' exonuclease</fullName>
    </submittedName>
    <submittedName>
        <fullName evidence="6">DNA polymerase-3 subunit epsilon</fullName>
    </submittedName>
</protein>
<keyword evidence="2" id="KW-0378">Hydrolase</keyword>
<dbReference type="Gene3D" id="3.30.420.10">
    <property type="entry name" value="Ribonuclease H-like superfamily/Ribonuclease H"/>
    <property type="match status" value="1"/>
</dbReference>
<evidence type="ECO:0000313" key="7">
    <source>
        <dbReference type="Proteomes" id="UP000184123"/>
    </source>
</evidence>
<evidence type="ECO:0000313" key="5">
    <source>
        <dbReference type="EMBL" id="GEN25918.1"/>
    </source>
</evidence>
<dbReference type="GO" id="GO:0008408">
    <property type="term" value="F:3'-5' exonuclease activity"/>
    <property type="evidence" value="ECO:0007669"/>
    <property type="project" value="TreeGrafter"/>
</dbReference>
<dbReference type="GO" id="GO:0005829">
    <property type="term" value="C:cytosol"/>
    <property type="evidence" value="ECO:0007669"/>
    <property type="project" value="TreeGrafter"/>
</dbReference>
<organism evidence="6 7">
    <name type="scientific">Halomonas cupida</name>
    <dbReference type="NCBI Taxonomy" id="44933"/>
    <lineage>
        <taxon>Bacteria</taxon>
        <taxon>Pseudomonadati</taxon>
        <taxon>Pseudomonadota</taxon>
        <taxon>Gammaproteobacteria</taxon>
        <taxon>Oceanospirillales</taxon>
        <taxon>Halomonadaceae</taxon>
        <taxon>Halomonas</taxon>
    </lineage>
</organism>
<dbReference type="SMART" id="SM00479">
    <property type="entry name" value="EXOIII"/>
    <property type="match status" value="1"/>
</dbReference>
<dbReference type="CDD" id="cd06127">
    <property type="entry name" value="DEDDh"/>
    <property type="match status" value="1"/>
</dbReference>
<evidence type="ECO:0000313" key="8">
    <source>
        <dbReference type="Proteomes" id="UP000321726"/>
    </source>
</evidence>
<dbReference type="Proteomes" id="UP000321726">
    <property type="component" value="Unassembled WGS sequence"/>
</dbReference>
<evidence type="ECO:0000256" key="1">
    <source>
        <dbReference type="ARBA" id="ARBA00022722"/>
    </source>
</evidence>
<dbReference type="PANTHER" id="PTHR30231:SF4">
    <property type="entry name" value="PROTEIN NEN2"/>
    <property type="match status" value="1"/>
</dbReference>
<evidence type="ECO:0000256" key="2">
    <source>
        <dbReference type="ARBA" id="ARBA00022801"/>
    </source>
</evidence>
<evidence type="ECO:0000313" key="6">
    <source>
        <dbReference type="EMBL" id="SHL71867.1"/>
    </source>
</evidence>
<proteinExistence type="predicted"/>
<dbReference type="Pfam" id="PF00929">
    <property type="entry name" value="RNase_T"/>
    <property type="match status" value="1"/>
</dbReference>
<accession>A0A1M7CXJ5</accession>
<dbReference type="EMBL" id="FRCA01000002">
    <property type="protein sequence ID" value="SHL71867.1"/>
    <property type="molecule type" value="Genomic_DNA"/>
</dbReference>
<keyword evidence="8" id="KW-1185">Reference proteome</keyword>
<dbReference type="NCBIfam" id="NF006602">
    <property type="entry name" value="PRK09146.1"/>
    <property type="match status" value="1"/>
</dbReference>
<reference evidence="5 8" key="2">
    <citation type="submission" date="2019-07" db="EMBL/GenBank/DDBJ databases">
        <title>Whole genome shotgun sequence of Halomonas cupida NBRC 102219.</title>
        <authorList>
            <person name="Hosoyama A."/>
            <person name="Uohara A."/>
            <person name="Ohji S."/>
            <person name="Ichikawa N."/>
        </authorList>
    </citation>
    <scope>NUCLEOTIDE SEQUENCE [LARGE SCALE GENOMIC DNA]</scope>
    <source>
        <strain evidence="5 8">NBRC 102219</strain>
    </source>
</reference>
<reference evidence="6 7" key="1">
    <citation type="submission" date="2016-11" db="EMBL/GenBank/DDBJ databases">
        <authorList>
            <person name="Jaros S."/>
            <person name="Januszkiewicz K."/>
            <person name="Wedrychowicz H."/>
        </authorList>
    </citation>
    <scope>NUCLEOTIDE SEQUENCE [LARGE SCALE GENOMIC DNA]</scope>
    <source>
        <strain evidence="6 7">DSM 4740</strain>
    </source>
</reference>
<dbReference type="RefSeq" id="WP_073434149.1">
    <property type="nucleotide sequence ID" value="NZ_BJXU01000172.1"/>
</dbReference>
<evidence type="ECO:0000256" key="3">
    <source>
        <dbReference type="ARBA" id="ARBA00022839"/>
    </source>
</evidence>
<dbReference type="OrthoDB" id="5497329at2"/>
<dbReference type="AlphaFoldDB" id="A0A1M7CXJ5"/>
<dbReference type="InterPro" id="IPR012337">
    <property type="entry name" value="RNaseH-like_sf"/>
</dbReference>
<dbReference type="STRING" id="44933.SAMN05660971_01277"/>
<dbReference type="InterPro" id="IPR013520">
    <property type="entry name" value="Ribonucl_H"/>
</dbReference>
<dbReference type="InterPro" id="IPR036397">
    <property type="entry name" value="RNaseH_sf"/>
</dbReference>
<dbReference type="GO" id="GO:0003676">
    <property type="term" value="F:nucleic acid binding"/>
    <property type="evidence" value="ECO:0007669"/>
    <property type="project" value="InterPro"/>
</dbReference>
<evidence type="ECO:0000259" key="4">
    <source>
        <dbReference type="SMART" id="SM00479"/>
    </source>
</evidence>
<feature type="domain" description="Exonuclease" evidence="4">
    <location>
        <begin position="49"/>
        <end position="230"/>
    </location>
</feature>
<dbReference type="GO" id="GO:0006259">
    <property type="term" value="P:DNA metabolic process"/>
    <property type="evidence" value="ECO:0007669"/>
    <property type="project" value="UniProtKB-ARBA"/>
</dbReference>
<dbReference type="PANTHER" id="PTHR30231">
    <property type="entry name" value="DNA POLYMERASE III SUBUNIT EPSILON"/>
    <property type="match status" value="1"/>
</dbReference>
<dbReference type="SUPFAM" id="SSF53098">
    <property type="entry name" value="Ribonuclease H-like"/>
    <property type="match status" value="1"/>
</dbReference>